<protein>
    <submittedName>
        <fullName evidence="1">Uncharacterized protein</fullName>
    </submittedName>
</protein>
<accession>A0A5B7I4F0</accession>
<keyword evidence="2" id="KW-1185">Reference proteome</keyword>
<dbReference type="AlphaFoldDB" id="A0A5B7I4F0"/>
<reference evidence="1 2" key="1">
    <citation type="submission" date="2019-05" db="EMBL/GenBank/DDBJ databases">
        <title>Another draft genome of Portunus trituberculatus and its Hox gene families provides insights of decapod evolution.</title>
        <authorList>
            <person name="Jeong J.-H."/>
            <person name="Song I."/>
            <person name="Kim S."/>
            <person name="Choi T."/>
            <person name="Kim D."/>
            <person name="Ryu S."/>
            <person name="Kim W."/>
        </authorList>
    </citation>
    <scope>NUCLEOTIDE SEQUENCE [LARGE SCALE GENOMIC DNA]</scope>
    <source>
        <tissue evidence="1">Muscle</tissue>
    </source>
</reference>
<sequence>MVRVSWVMFRFTYDDWQTKLQLKDLTDEERVKDMGMPTLEDRKNEEI</sequence>
<organism evidence="1 2">
    <name type="scientific">Portunus trituberculatus</name>
    <name type="common">Swimming crab</name>
    <name type="synonym">Neptunus trituberculatus</name>
    <dbReference type="NCBI Taxonomy" id="210409"/>
    <lineage>
        <taxon>Eukaryota</taxon>
        <taxon>Metazoa</taxon>
        <taxon>Ecdysozoa</taxon>
        <taxon>Arthropoda</taxon>
        <taxon>Crustacea</taxon>
        <taxon>Multicrustacea</taxon>
        <taxon>Malacostraca</taxon>
        <taxon>Eumalacostraca</taxon>
        <taxon>Eucarida</taxon>
        <taxon>Decapoda</taxon>
        <taxon>Pleocyemata</taxon>
        <taxon>Brachyura</taxon>
        <taxon>Eubrachyura</taxon>
        <taxon>Portunoidea</taxon>
        <taxon>Portunidae</taxon>
        <taxon>Portuninae</taxon>
        <taxon>Portunus</taxon>
    </lineage>
</organism>
<name>A0A5B7I4F0_PORTR</name>
<gene>
    <name evidence="1" type="ORF">E2C01_070737</name>
</gene>
<evidence type="ECO:0000313" key="1">
    <source>
        <dbReference type="EMBL" id="MPC76327.1"/>
    </source>
</evidence>
<evidence type="ECO:0000313" key="2">
    <source>
        <dbReference type="Proteomes" id="UP000324222"/>
    </source>
</evidence>
<comment type="caution">
    <text evidence="1">The sequence shown here is derived from an EMBL/GenBank/DDBJ whole genome shotgun (WGS) entry which is preliminary data.</text>
</comment>
<dbReference type="EMBL" id="VSRR010043106">
    <property type="protein sequence ID" value="MPC76327.1"/>
    <property type="molecule type" value="Genomic_DNA"/>
</dbReference>
<dbReference type="Proteomes" id="UP000324222">
    <property type="component" value="Unassembled WGS sequence"/>
</dbReference>
<proteinExistence type="predicted"/>